<dbReference type="PANTHER" id="PTHR11102:SF160">
    <property type="entry name" value="ERAD-ASSOCIATED E3 UBIQUITIN-PROTEIN LIGASE COMPONENT HRD3"/>
    <property type="match status" value="1"/>
</dbReference>
<dbReference type="AlphaFoldDB" id="A0A1Y2BS29"/>
<name>A0A1Y2BS29_9FUNG</name>
<comment type="caution">
    <text evidence="3">The sequence shown here is derived from an EMBL/GenBank/DDBJ whole genome shotgun (WGS) entry which is preliminary data.</text>
</comment>
<dbReference type="STRING" id="329046.A0A1Y2BS29"/>
<feature type="compositionally biased region" description="Low complexity" evidence="2">
    <location>
        <begin position="54"/>
        <end position="64"/>
    </location>
</feature>
<reference evidence="3 4" key="1">
    <citation type="submission" date="2016-07" db="EMBL/GenBank/DDBJ databases">
        <title>Pervasive Adenine N6-methylation of Active Genes in Fungi.</title>
        <authorList>
            <consortium name="DOE Joint Genome Institute"/>
            <person name="Mondo S.J."/>
            <person name="Dannebaum R.O."/>
            <person name="Kuo R.C."/>
            <person name="Labutti K."/>
            <person name="Haridas S."/>
            <person name="Kuo A."/>
            <person name="Salamov A."/>
            <person name="Ahrendt S.R."/>
            <person name="Lipzen A."/>
            <person name="Sullivan W."/>
            <person name="Andreopoulos W.B."/>
            <person name="Clum A."/>
            <person name="Lindquist E."/>
            <person name="Daum C."/>
            <person name="Ramamoorthy G.K."/>
            <person name="Gryganskyi A."/>
            <person name="Culley D."/>
            <person name="Magnuson J.K."/>
            <person name="James T.Y."/>
            <person name="O'Malley M.A."/>
            <person name="Stajich J.E."/>
            <person name="Spatafora J.W."/>
            <person name="Visel A."/>
            <person name="Grigoriev I.V."/>
        </authorList>
    </citation>
    <scope>NUCLEOTIDE SEQUENCE [LARGE SCALE GENOMIC DNA]</scope>
    <source>
        <strain evidence="3 4">JEL800</strain>
    </source>
</reference>
<dbReference type="Pfam" id="PF08238">
    <property type="entry name" value="Sel1"/>
    <property type="match status" value="2"/>
</dbReference>
<keyword evidence="4" id="KW-1185">Reference proteome</keyword>
<protein>
    <submittedName>
        <fullName evidence="3">HCP-like protein</fullName>
    </submittedName>
</protein>
<dbReference type="InterPro" id="IPR006597">
    <property type="entry name" value="Sel1-like"/>
</dbReference>
<feature type="compositionally biased region" description="Low complexity" evidence="2">
    <location>
        <begin position="73"/>
        <end position="86"/>
    </location>
</feature>
<evidence type="ECO:0000256" key="2">
    <source>
        <dbReference type="SAM" id="MobiDB-lite"/>
    </source>
</evidence>
<comment type="similarity">
    <text evidence="1">Belongs to the sel-1 family.</text>
</comment>
<proteinExistence type="inferred from homology"/>
<feature type="region of interest" description="Disordered" evidence="2">
    <location>
        <begin position="48"/>
        <end position="86"/>
    </location>
</feature>
<dbReference type="InterPro" id="IPR050767">
    <property type="entry name" value="Sel1_AlgK"/>
</dbReference>
<evidence type="ECO:0000256" key="1">
    <source>
        <dbReference type="ARBA" id="ARBA00038101"/>
    </source>
</evidence>
<dbReference type="SUPFAM" id="SSF81901">
    <property type="entry name" value="HCP-like"/>
    <property type="match status" value="1"/>
</dbReference>
<dbReference type="SMART" id="SM00671">
    <property type="entry name" value="SEL1"/>
    <property type="match status" value="2"/>
</dbReference>
<dbReference type="InterPro" id="IPR011990">
    <property type="entry name" value="TPR-like_helical_dom_sf"/>
</dbReference>
<organism evidence="3 4">
    <name type="scientific">Rhizoclosmatium globosum</name>
    <dbReference type="NCBI Taxonomy" id="329046"/>
    <lineage>
        <taxon>Eukaryota</taxon>
        <taxon>Fungi</taxon>
        <taxon>Fungi incertae sedis</taxon>
        <taxon>Chytridiomycota</taxon>
        <taxon>Chytridiomycota incertae sedis</taxon>
        <taxon>Chytridiomycetes</taxon>
        <taxon>Chytridiales</taxon>
        <taxon>Chytriomycetaceae</taxon>
        <taxon>Rhizoclosmatium</taxon>
    </lineage>
</organism>
<accession>A0A1Y2BS29</accession>
<gene>
    <name evidence="3" type="ORF">BCR33DRAFT_721321</name>
</gene>
<evidence type="ECO:0000313" key="3">
    <source>
        <dbReference type="EMBL" id="ORY37571.1"/>
    </source>
</evidence>
<dbReference type="Gene3D" id="1.25.40.10">
    <property type="entry name" value="Tetratricopeptide repeat domain"/>
    <property type="match status" value="1"/>
</dbReference>
<dbReference type="PANTHER" id="PTHR11102">
    <property type="entry name" value="SEL-1-LIKE PROTEIN"/>
    <property type="match status" value="1"/>
</dbReference>
<sequence>MGPPSSTVSVSGLSSSSYQLHSNSGIRANAFTSGASLQSTGISILPTFTPNQNSSPLTSSSTSSHVQATVNRATPSSQTTEAETQQSTINNNIELSVLEHVLMLAVFGERDAQQVLVQFYEIGEGIHTNLSIAVKWHNANMTETELSVLEHIIMLAIFGERDAQLVLGQCYETGDGVCKDLDNAVKWYQASAESGNSEAQFRLGLCCEEGLGVQQNKGRASHLFQQAVDGGYVQAQTYLRQHEP</sequence>
<evidence type="ECO:0000313" key="4">
    <source>
        <dbReference type="Proteomes" id="UP000193642"/>
    </source>
</evidence>
<dbReference type="EMBL" id="MCGO01000049">
    <property type="protein sequence ID" value="ORY37571.1"/>
    <property type="molecule type" value="Genomic_DNA"/>
</dbReference>
<dbReference type="OrthoDB" id="2101952at2759"/>
<dbReference type="Proteomes" id="UP000193642">
    <property type="component" value="Unassembled WGS sequence"/>
</dbReference>